<name>A0A4Y8W969_9VIBR</name>
<evidence type="ECO:0000313" key="3">
    <source>
        <dbReference type="Proteomes" id="UP000297753"/>
    </source>
</evidence>
<keyword evidence="3" id="KW-1185">Reference proteome</keyword>
<dbReference type="Proteomes" id="UP000297753">
    <property type="component" value="Unassembled WGS sequence"/>
</dbReference>
<dbReference type="AlphaFoldDB" id="A0A4Y8W969"/>
<dbReference type="RefSeq" id="WP_134837351.1">
    <property type="nucleotide sequence ID" value="NZ_SATR01000063.1"/>
</dbReference>
<gene>
    <name evidence="2" type="ORF">ELS82_21945</name>
</gene>
<dbReference type="EMBL" id="SATR01000063">
    <property type="protein sequence ID" value="TFH89490.1"/>
    <property type="molecule type" value="Genomic_DNA"/>
</dbReference>
<sequence length="184" mass="20610">MGIFSKSKPVSPQHLDGIVRGLNYVANCASDMSLSHYQNLISQYFDYDETESIFTPKVVRLQLDPEHEITMPLIAVTDAKGLYLDELEVDFSVRVTGIEPHSLQDSLQQDCPKLVVDIAPRQRETSGRDKDVIDFKVKFKSSEAPECVMKVIDKYNTQITPQEITLNDGKDSSISPSEMATPEA</sequence>
<evidence type="ECO:0000256" key="1">
    <source>
        <dbReference type="SAM" id="MobiDB-lite"/>
    </source>
</evidence>
<comment type="caution">
    <text evidence="2">The sequence shown here is derived from an EMBL/GenBank/DDBJ whole genome shotgun (WGS) entry which is preliminary data.</text>
</comment>
<reference evidence="2 3" key="1">
    <citation type="submission" date="2019-01" db="EMBL/GenBank/DDBJ databases">
        <title>Vibrio BEI176 sp. nov, a marine bacterium isolated from China: eastern marignal seas.</title>
        <authorList>
            <person name="Li B."/>
        </authorList>
    </citation>
    <scope>NUCLEOTIDE SEQUENCE [LARGE SCALE GENOMIC DNA]</scope>
    <source>
        <strain evidence="2 3">BEI176</strain>
    </source>
</reference>
<organism evidence="2 3">
    <name type="scientific">Vibrio ouci</name>
    <dbReference type="NCBI Taxonomy" id="2499078"/>
    <lineage>
        <taxon>Bacteria</taxon>
        <taxon>Pseudomonadati</taxon>
        <taxon>Pseudomonadota</taxon>
        <taxon>Gammaproteobacteria</taxon>
        <taxon>Vibrionales</taxon>
        <taxon>Vibrionaceae</taxon>
        <taxon>Vibrio</taxon>
    </lineage>
</organism>
<feature type="region of interest" description="Disordered" evidence="1">
    <location>
        <begin position="163"/>
        <end position="184"/>
    </location>
</feature>
<dbReference type="Pfam" id="PF11655">
    <property type="entry name" value="DUF2589"/>
    <property type="match status" value="1"/>
</dbReference>
<dbReference type="OrthoDB" id="5874562at2"/>
<protein>
    <submittedName>
        <fullName evidence="2">DUF2589 domain-containing protein</fullName>
    </submittedName>
</protein>
<evidence type="ECO:0000313" key="2">
    <source>
        <dbReference type="EMBL" id="TFH89490.1"/>
    </source>
</evidence>
<accession>A0A4Y8W969</accession>
<proteinExistence type="predicted"/>
<dbReference type="InterPro" id="IPR024510">
    <property type="entry name" value="DUF2589"/>
</dbReference>